<evidence type="ECO:0000313" key="5">
    <source>
        <dbReference type="Proteomes" id="UP000776252"/>
    </source>
</evidence>
<dbReference type="RefSeq" id="WP_216147295.1">
    <property type="nucleotide sequence ID" value="NZ_JAHLDV010000010.1"/>
</dbReference>
<protein>
    <recommendedName>
        <fullName evidence="6">SMODS-associating 2TM beta-strand rich effector domain-containing protein</fullName>
    </recommendedName>
</protein>
<keyword evidence="1" id="KW-0472">Membrane</keyword>
<sequence>MKSNKCVNNHPKVKFIFYLVIISGIVASAINKIIEYLLNQKFHLDVKFILSTAIVFLVVYFIFSKWVWKNRIFGEIFKFPNLNGKYEIEGLSLKNPTGVEIPWTGFLTIEQDWNEILIVLNTSTSSSTSLSVQGSIEHIPRNGYQLSYNYKNKPGISEGYLRSHEGFCKIMFTENILFGSAEYYNNGKERPSYEKMKLRRCTNDKKTYSERLKSMKERRTDIDFIIQIN</sequence>
<dbReference type="Pfam" id="PF23471">
    <property type="entry name" value="Cap15_TM"/>
    <property type="match status" value="1"/>
</dbReference>
<evidence type="ECO:0000259" key="2">
    <source>
        <dbReference type="Pfam" id="PF18153"/>
    </source>
</evidence>
<proteinExistence type="predicted"/>
<keyword evidence="1" id="KW-0812">Transmembrane</keyword>
<dbReference type="InterPro" id="IPR041208">
    <property type="entry name" value="Cap15"/>
</dbReference>
<dbReference type="EMBL" id="JAHLDV010000010">
    <property type="protein sequence ID" value="MBU3159519.1"/>
    <property type="molecule type" value="Genomic_DNA"/>
</dbReference>
<evidence type="ECO:0000313" key="4">
    <source>
        <dbReference type="EMBL" id="MBU3159519.1"/>
    </source>
</evidence>
<gene>
    <name evidence="4" type="ORF">KPL37_07085</name>
</gene>
<organism evidence="4 5">
    <name type="scientific">Clostridium frigoris</name>
    <dbReference type="NCBI Taxonomy" id="205327"/>
    <lineage>
        <taxon>Bacteria</taxon>
        <taxon>Bacillati</taxon>
        <taxon>Bacillota</taxon>
        <taxon>Clostridia</taxon>
        <taxon>Eubacteriales</taxon>
        <taxon>Clostridiaceae</taxon>
        <taxon>Clostridium</taxon>
    </lineage>
</organism>
<comment type="caution">
    <text evidence="4">The sequence shown here is derived from an EMBL/GenBank/DDBJ whole genome shotgun (WGS) entry which is preliminary data.</text>
</comment>
<dbReference type="InterPro" id="IPR056338">
    <property type="entry name" value="Cap15-like_TM"/>
</dbReference>
<evidence type="ECO:0008006" key="6">
    <source>
        <dbReference type="Google" id="ProtNLM"/>
    </source>
</evidence>
<reference evidence="4 5" key="1">
    <citation type="submission" date="2021-06" db="EMBL/GenBank/DDBJ databases">
        <title>Clostridia strains as spoilage organisms.</title>
        <authorList>
            <person name="Wambui J."/>
            <person name="Stephan R."/>
            <person name="Stevens M.J.A."/>
        </authorList>
    </citation>
    <scope>NUCLEOTIDE SEQUENCE [LARGE SCALE GENOMIC DNA]</scope>
    <source>
        <strain evidence="4 5">DSM 14204</strain>
    </source>
</reference>
<evidence type="ECO:0000259" key="3">
    <source>
        <dbReference type="Pfam" id="PF23471"/>
    </source>
</evidence>
<keyword evidence="1" id="KW-1133">Transmembrane helix</keyword>
<feature type="domain" description="CD-NTase-associated protein 15" evidence="2">
    <location>
        <begin position="77"/>
        <end position="200"/>
    </location>
</feature>
<keyword evidence="5" id="KW-1185">Reference proteome</keyword>
<accession>A0ABS6BU54</accession>
<feature type="domain" description="Cap1-like TM helices" evidence="3">
    <location>
        <begin position="15"/>
        <end position="69"/>
    </location>
</feature>
<dbReference type="Pfam" id="PF18153">
    <property type="entry name" value="Cap15_CD_rec"/>
    <property type="match status" value="1"/>
</dbReference>
<name>A0ABS6BU54_9CLOT</name>
<evidence type="ECO:0000256" key="1">
    <source>
        <dbReference type="SAM" id="Phobius"/>
    </source>
</evidence>
<dbReference type="Proteomes" id="UP000776252">
    <property type="component" value="Unassembled WGS sequence"/>
</dbReference>
<feature type="transmembrane region" description="Helical" evidence="1">
    <location>
        <begin position="46"/>
        <end position="68"/>
    </location>
</feature>
<feature type="transmembrane region" description="Helical" evidence="1">
    <location>
        <begin position="15"/>
        <end position="34"/>
    </location>
</feature>